<proteinExistence type="predicted"/>
<feature type="compositionally biased region" description="Polar residues" evidence="2">
    <location>
        <begin position="100"/>
        <end position="115"/>
    </location>
</feature>
<reference evidence="3" key="3">
    <citation type="submission" date="2015-02" db="UniProtKB">
        <authorList>
            <consortium name="EnsemblProtists"/>
        </authorList>
    </citation>
    <scope>IDENTIFICATION</scope>
    <source>
        <strain evidence="3">DAOM BR144</strain>
    </source>
</reference>
<sequence length="507" mass="59986">MQEEMKSDKRHAVADALATKLKSKYAKQDPQFADSIALMVNRLLHSHQRILESDIVTLEAVVKKMSLERQSQRSNSATGSTGGSTHVNSTRPGGEVSHQMKVNSSSEQSASNTNGGRPRSNHHSLVSELKNQDEWVLLNALTLVEVESEKEREKTKILEKRQLQRAWLDAQQAEKAAYRELEKREGQLQYQHQMRDISNWQESESMKKQHQLDQIMKVRRERDEQLRQQKLKLEQTVLKKKQEDAAEVERVQRELKRLDDEAQRRRIQEHERMKKLQIENSAVQREKGHIKFREQQEDVKLMEVYARRLAREDEERMQALQGKLKQRDHTQHKIAESIQMQMRQKTLEDEKRAEEYQRKKDEVAIQKEREAQEKRRKEALERQQFLHVQRAQKNQRERQEIDDDLSFAEQYHGEARAAIATQKRQLSYVRQQNRAFQEQLVLQMEEQRKGQPMSPLHLPRTLMNSRERNINAKLLQKLEQPEITQKVLQKLSPSKDVTRPIITTTFY</sequence>
<dbReference type="eggNOG" id="ENOG502SMP0">
    <property type="taxonomic scope" value="Eukaryota"/>
</dbReference>
<dbReference type="InParanoid" id="K3X6X8"/>
<feature type="compositionally biased region" description="Low complexity" evidence="2">
    <location>
        <begin position="76"/>
        <end position="85"/>
    </location>
</feature>
<name>K3X6X8_GLOUD</name>
<organism evidence="3 4">
    <name type="scientific">Globisporangium ultimum (strain ATCC 200006 / CBS 805.95 / DAOM BR144)</name>
    <name type="common">Pythium ultimum</name>
    <dbReference type="NCBI Taxonomy" id="431595"/>
    <lineage>
        <taxon>Eukaryota</taxon>
        <taxon>Sar</taxon>
        <taxon>Stramenopiles</taxon>
        <taxon>Oomycota</taxon>
        <taxon>Peronosporomycetes</taxon>
        <taxon>Pythiales</taxon>
        <taxon>Pythiaceae</taxon>
        <taxon>Globisporangium</taxon>
    </lineage>
</organism>
<dbReference type="VEuPathDB" id="FungiDB:PYU1_G012950"/>
<protein>
    <recommendedName>
        <fullName evidence="5">Trichohyalin-plectin-homology domain-containing protein</fullName>
    </recommendedName>
</protein>
<feature type="coiled-coil region" evidence="1">
    <location>
        <begin position="223"/>
        <end position="268"/>
    </location>
</feature>
<evidence type="ECO:0000313" key="4">
    <source>
        <dbReference type="Proteomes" id="UP000019132"/>
    </source>
</evidence>
<evidence type="ECO:0008006" key="5">
    <source>
        <dbReference type="Google" id="ProtNLM"/>
    </source>
</evidence>
<reference evidence="4" key="1">
    <citation type="journal article" date="2010" name="Genome Biol.">
        <title>Genome sequence of the necrotrophic plant pathogen Pythium ultimum reveals original pathogenicity mechanisms and effector repertoire.</title>
        <authorList>
            <person name="Levesque C.A."/>
            <person name="Brouwer H."/>
            <person name="Cano L."/>
            <person name="Hamilton J.P."/>
            <person name="Holt C."/>
            <person name="Huitema E."/>
            <person name="Raffaele S."/>
            <person name="Robideau G.P."/>
            <person name="Thines M."/>
            <person name="Win J."/>
            <person name="Zerillo M.M."/>
            <person name="Beakes G.W."/>
            <person name="Boore J.L."/>
            <person name="Busam D."/>
            <person name="Dumas B."/>
            <person name="Ferriera S."/>
            <person name="Fuerstenberg S.I."/>
            <person name="Gachon C.M."/>
            <person name="Gaulin E."/>
            <person name="Govers F."/>
            <person name="Grenville-Briggs L."/>
            <person name="Horner N."/>
            <person name="Hostetler J."/>
            <person name="Jiang R.H."/>
            <person name="Johnson J."/>
            <person name="Krajaejun T."/>
            <person name="Lin H."/>
            <person name="Meijer H.J."/>
            <person name="Moore B."/>
            <person name="Morris P."/>
            <person name="Phuntmart V."/>
            <person name="Puiu D."/>
            <person name="Shetty J."/>
            <person name="Stajich J.E."/>
            <person name="Tripathy S."/>
            <person name="Wawra S."/>
            <person name="van West P."/>
            <person name="Whitty B.R."/>
            <person name="Coutinho P.M."/>
            <person name="Henrissat B."/>
            <person name="Martin F."/>
            <person name="Thomas P.D."/>
            <person name="Tyler B.M."/>
            <person name="De Vries R.P."/>
            <person name="Kamoun S."/>
            <person name="Yandell M."/>
            <person name="Tisserat N."/>
            <person name="Buell C.R."/>
        </authorList>
    </citation>
    <scope>NUCLEOTIDE SEQUENCE</scope>
    <source>
        <strain evidence="4">DAOM:BR144</strain>
    </source>
</reference>
<keyword evidence="4" id="KW-1185">Reference proteome</keyword>
<dbReference type="EnsemblProtists" id="PYU1_T012977">
    <property type="protein sequence ID" value="PYU1_T012977"/>
    <property type="gene ID" value="PYU1_G012950"/>
</dbReference>
<feature type="region of interest" description="Disordered" evidence="2">
    <location>
        <begin position="67"/>
        <end position="126"/>
    </location>
</feature>
<dbReference type="EMBL" id="GL376607">
    <property type="status" value="NOT_ANNOTATED_CDS"/>
    <property type="molecule type" value="Genomic_DNA"/>
</dbReference>
<dbReference type="AlphaFoldDB" id="K3X6X8"/>
<dbReference type="OMA" id="EHARMKK"/>
<evidence type="ECO:0000256" key="1">
    <source>
        <dbReference type="SAM" id="Coils"/>
    </source>
</evidence>
<dbReference type="HOGENOM" id="CLU_541319_0_0_1"/>
<feature type="coiled-coil region" evidence="1">
    <location>
        <begin position="353"/>
        <end position="383"/>
    </location>
</feature>
<dbReference type="Proteomes" id="UP000019132">
    <property type="component" value="Unassembled WGS sequence"/>
</dbReference>
<keyword evidence="1" id="KW-0175">Coiled coil</keyword>
<evidence type="ECO:0000256" key="2">
    <source>
        <dbReference type="SAM" id="MobiDB-lite"/>
    </source>
</evidence>
<reference evidence="4" key="2">
    <citation type="submission" date="2010-04" db="EMBL/GenBank/DDBJ databases">
        <authorList>
            <person name="Buell R."/>
            <person name="Hamilton J."/>
            <person name="Hostetler J."/>
        </authorList>
    </citation>
    <scope>NUCLEOTIDE SEQUENCE [LARGE SCALE GENOMIC DNA]</scope>
    <source>
        <strain evidence="4">DAOM:BR144</strain>
    </source>
</reference>
<evidence type="ECO:0000313" key="3">
    <source>
        <dbReference type="EnsemblProtists" id="PYU1_T012977"/>
    </source>
</evidence>
<accession>K3X6X8</accession>